<evidence type="ECO:0000256" key="7">
    <source>
        <dbReference type="ARBA" id="ARBA00022833"/>
    </source>
</evidence>
<dbReference type="InterPro" id="IPR008580">
    <property type="entry name" value="PPPDE_dom"/>
</dbReference>
<keyword evidence="7" id="KW-0862">Zinc</keyword>
<dbReference type="Gene3D" id="3.90.1720.30">
    <property type="entry name" value="PPPDE domains"/>
    <property type="match status" value="1"/>
</dbReference>
<dbReference type="Pfam" id="PF05903">
    <property type="entry name" value="Peptidase_C97"/>
    <property type="match status" value="1"/>
</dbReference>
<dbReference type="GO" id="GO:0008233">
    <property type="term" value="F:peptidase activity"/>
    <property type="evidence" value="ECO:0007669"/>
    <property type="project" value="UniProtKB-KW"/>
</dbReference>
<dbReference type="PROSITE" id="PS51858">
    <property type="entry name" value="PPPDE"/>
    <property type="match status" value="1"/>
</dbReference>
<proteinExistence type="evidence at transcript level"/>
<dbReference type="PANTHER" id="PTHR46481:SF10">
    <property type="entry name" value="ZINC FINGER BED DOMAIN-CONTAINING PROTEIN 39"/>
    <property type="match status" value="1"/>
</dbReference>
<keyword evidence="8" id="KW-0539">Nucleus</keyword>
<dbReference type="GO" id="GO:0046983">
    <property type="term" value="F:protein dimerization activity"/>
    <property type="evidence" value="ECO:0007669"/>
    <property type="project" value="InterPro"/>
</dbReference>
<dbReference type="PANTHER" id="PTHR46481">
    <property type="entry name" value="ZINC FINGER BED DOMAIN-CONTAINING PROTEIN 4"/>
    <property type="match status" value="1"/>
</dbReference>
<dbReference type="SUPFAM" id="SSF140996">
    <property type="entry name" value="Hermes dimerisation domain"/>
    <property type="match status" value="1"/>
</dbReference>
<evidence type="ECO:0000256" key="8">
    <source>
        <dbReference type="ARBA" id="ARBA00023242"/>
    </source>
</evidence>
<feature type="domain" description="PPPDE" evidence="9">
    <location>
        <begin position="2"/>
        <end position="144"/>
    </location>
</feature>
<keyword evidence="3" id="KW-0645">Protease</keyword>
<comment type="similarity">
    <text evidence="2">Belongs to the DeSI family.</text>
</comment>
<evidence type="ECO:0000259" key="9">
    <source>
        <dbReference type="PROSITE" id="PS51858"/>
    </source>
</evidence>
<dbReference type="InterPro" id="IPR012337">
    <property type="entry name" value="RNaseH-like_sf"/>
</dbReference>
<protein>
    <submittedName>
        <fullName evidence="10">Zinc finger BED domain-containing protein 4</fullName>
    </submittedName>
</protein>
<keyword evidence="6" id="KW-0378">Hydrolase</keyword>
<dbReference type="SUPFAM" id="SSF53098">
    <property type="entry name" value="Ribonuclease H-like"/>
    <property type="match status" value="1"/>
</dbReference>
<dbReference type="InterPro" id="IPR042266">
    <property type="entry name" value="PPPDE_sf"/>
</dbReference>
<keyword evidence="5" id="KW-0863">Zinc-finger</keyword>
<evidence type="ECO:0000256" key="2">
    <source>
        <dbReference type="ARBA" id="ARBA00008140"/>
    </source>
</evidence>
<dbReference type="InterPro" id="IPR052035">
    <property type="entry name" value="ZnF_BED_domain_contain"/>
</dbReference>
<dbReference type="GO" id="GO:0008270">
    <property type="term" value="F:zinc ion binding"/>
    <property type="evidence" value="ECO:0007669"/>
    <property type="project" value="UniProtKB-KW"/>
</dbReference>
<dbReference type="InterPro" id="IPR008906">
    <property type="entry name" value="HATC_C_dom"/>
</dbReference>
<evidence type="ECO:0000256" key="4">
    <source>
        <dbReference type="ARBA" id="ARBA00022723"/>
    </source>
</evidence>
<dbReference type="AlphaFoldDB" id="T2MI81"/>
<evidence type="ECO:0000256" key="3">
    <source>
        <dbReference type="ARBA" id="ARBA00022670"/>
    </source>
</evidence>
<sequence length="1006" mass="113901">MVKVSLYIYDLSKGMASQLSLPLLGKKIDGIWHTSIVVFDKEYFFGGDGISDCTPCGTILGPPDETIILGETTISKNVFHEYLTGLSQKTFSSEKYHLFNHNCNTFSNEVSQFLTGKKIPSYITNLPLEVMSTPFGAMIGQFFENVRVQPQISDNFHEFGGLSSSSSETNLDHYIGSDRGGKSFKSYGTTAMVKHLRLKHSKEFELAEEKKKVQSLPSISEASVASTTNTVQSNIIQALQKKKQWNIDDHRSIRIHKIIGKLITLDIQPFSIVEDTGFNELIKDAYPNYKLPCRTYFSQNVIPSMYDELFKDIKIKISAANYLSLTTDIWTANTAKIAFLSITGHWIDLTKFSQETAVLRVIYFPEKHTGVHIKEYLQKGLETFEIPLSKIHLIVTDNASNMKAAVKNSGMSSIPCFIHTLQLCIHDFIFSQEIIKEILTLCRGITTHFNHSPIACAKLKSIQQQLSTVPHKMKQDVPTRWNSSFEMLQRMFEQKVPLATYAAEYDEIKLPTNYQWGIVEKLVHILAPFKNLTKKCGRRDETCAQIIPSVLALKVLLQKASSSDINAGIMTMIDELIKSVTKRLDKFLLNKMLSTFLDPRYKLLYQHADENVIKEWVEEAWKEMQGAQDVVDSDSNNAPIVKAPASNGFISIDDCFKDVASMRTGRKQSERRSEAERELVDTEVVTTDIIKKQTILKSAITQEIDNYLSLPLLENKSSPFLWWSKCGMQFEKLKKMALKYLTAPPSSIESERLFSAGGDIYEATRSRLKADNGEYLMFFVQCLNHLKLNFENCSATLDKLRDVVDGIDFGFEETTRKEITVTLSSLCKEMRSEENEFVESFKSLLVVLRSCAIVIPKLFKYAEGDEVILQVVNKLQRGNFTEIKLLRLQFITNLLSVYELRNHLLAINSLLRTIVNLVVSSILDGPGVKIKEAGCCLAYSLSIVKINEDHTFEISSALLHVIADLTESTEARKYCIEALKCFMKKSDQVSELASMIVPSIYELELR</sequence>
<gene>
    <name evidence="10" type="primary">ZBED4</name>
</gene>
<keyword evidence="4" id="KW-0479">Metal-binding</keyword>
<evidence type="ECO:0000256" key="1">
    <source>
        <dbReference type="ARBA" id="ARBA00004123"/>
    </source>
</evidence>
<accession>T2MI81</accession>
<dbReference type="OrthoDB" id="1271298at2759"/>
<comment type="subcellular location">
    <subcellularLocation>
        <location evidence="1">Nucleus</location>
    </subcellularLocation>
</comment>
<dbReference type="SMART" id="SM01179">
    <property type="entry name" value="DUF862"/>
    <property type="match status" value="1"/>
</dbReference>
<name>T2MI81_HYDVU</name>
<reference evidence="10" key="1">
    <citation type="journal article" date="2013" name="Genome Biol. Evol.">
        <title>Punctuated emergences of genetic and phenotypic innovations in eumetazoan, bilaterian, euteleostome, and hominidae ancestors.</title>
        <authorList>
            <person name="Wenger Y."/>
            <person name="Galliot B."/>
        </authorList>
    </citation>
    <scope>NUCLEOTIDE SEQUENCE</scope>
    <source>
        <tissue evidence="10">Whole animals</tissue>
    </source>
</reference>
<organism evidence="10">
    <name type="scientific">Hydra vulgaris</name>
    <name type="common">Hydra</name>
    <name type="synonym">Hydra attenuata</name>
    <dbReference type="NCBI Taxonomy" id="6087"/>
    <lineage>
        <taxon>Eukaryota</taxon>
        <taxon>Metazoa</taxon>
        <taxon>Cnidaria</taxon>
        <taxon>Hydrozoa</taxon>
        <taxon>Hydroidolina</taxon>
        <taxon>Anthoathecata</taxon>
        <taxon>Aplanulata</taxon>
        <taxon>Hydridae</taxon>
        <taxon>Hydra</taxon>
    </lineage>
</organism>
<evidence type="ECO:0000256" key="6">
    <source>
        <dbReference type="ARBA" id="ARBA00022801"/>
    </source>
</evidence>
<evidence type="ECO:0000313" key="10">
    <source>
        <dbReference type="EMBL" id="CDG71826.1"/>
    </source>
</evidence>
<dbReference type="Pfam" id="PF05699">
    <property type="entry name" value="Dimer_Tnp_hAT"/>
    <property type="match status" value="1"/>
</dbReference>
<dbReference type="EMBL" id="HAAD01005594">
    <property type="protein sequence ID" value="CDG71826.1"/>
    <property type="molecule type" value="mRNA"/>
</dbReference>
<evidence type="ECO:0000256" key="5">
    <source>
        <dbReference type="ARBA" id="ARBA00022771"/>
    </source>
</evidence>
<dbReference type="GO" id="GO:0006508">
    <property type="term" value="P:proteolysis"/>
    <property type="evidence" value="ECO:0007669"/>
    <property type="project" value="UniProtKB-KW"/>
</dbReference>
<dbReference type="GO" id="GO:0005634">
    <property type="term" value="C:nucleus"/>
    <property type="evidence" value="ECO:0007669"/>
    <property type="project" value="UniProtKB-SubCell"/>
</dbReference>